<dbReference type="Pfam" id="PF04964">
    <property type="entry name" value="Flp_Fap"/>
    <property type="match status" value="1"/>
</dbReference>
<feature type="transmembrane region" description="Helical" evidence="1">
    <location>
        <begin position="21"/>
        <end position="42"/>
    </location>
</feature>
<reference evidence="2 3" key="1">
    <citation type="submission" date="2020-08" db="EMBL/GenBank/DDBJ databases">
        <title>Genome sequencing of Purple Non-Sulfur Bacteria from various extreme environments.</title>
        <authorList>
            <person name="Mayer M."/>
        </authorList>
    </citation>
    <scope>NUCLEOTIDE SEQUENCE [LARGE SCALE GENOMIC DNA]</scope>
    <source>
        <strain evidence="2 3">JA135</strain>
    </source>
</reference>
<evidence type="ECO:0000313" key="3">
    <source>
        <dbReference type="Proteomes" id="UP000555728"/>
    </source>
</evidence>
<protein>
    <submittedName>
        <fullName evidence="2">Pilus assembly protein Flp/PilA</fullName>
    </submittedName>
</protein>
<dbReference type="InterPro" id="IPR007047">
    <property type="entry name" value="Flp_Fap"/>
</dbReference>
<gene>
    <name evidence="2" type="ORF">GGD88_002835</name>
</gene>
<proteinExistence type="predicted"/>
<sequence length="63" mass="6427">MFTIIKHVLTALGRDEKGATAIEYGLLAALIALAIIAGASVLGNNISDLFEGIASNLASQTPS</sequence>
<dbReference type="AlphaFoldDB" id="A0A7W6S1C0"/>
<dbReference type="EMBL" id="JACIGI010000027">
    <property type="protein sequence ID" value="MBB4287091.1"/>
    <property type="molecule type" value="Genomic_DNA"/>
</dbReference>
<dbReference type="Proteomes" id="UP000555728">
    <property type="component" value="Unassembled WGS sequence"/>
</dbReference>
<organism evidence="2 3">
    <name type="scientific">Roseospira goensis</name>
    <dbReference type="NCBI Taxonomy" id="391922"/>
    <lineage>
        <taxon>Bacteria</taxon>
        <taxon>Pseudomonadati</taxon>
        <taxon>Pseudomonadota</taxon>
        <taxon>Alphaproteobacteria</taxon>
        <taxon>Rhodospirillales</taxon>
        <taxon>Rhodospirillaceae</taxon>
        <taxon>Roseospira</taxon>
    </lineage>
</organism>
<name>A0A7W6S1C0_9PROT</name>
<evidence type="ECO:0000256" key="1">
    <source>
        <dbReference type="SAM" id="Phobius"/>
    </source>
</evidence>
<dbReference type="RefSeq" id="WP_184436499.1">
    <property type="nucleotide sequence ID" value="NZ_JACIGI010000027.1"/>
</dbReference>
<evidence type="ECO:0000313" key="2">
    <source>
        <dbReference type="EMBL" id="MBB4287091.1"/>
    </source>
</evidence>
<keyword evidence="3" id="KW-1185">Reference proteome</keyword>
<keyword evidence="1" id="KW-1133">Transmembrane helix</keyword>
<keyword evidence="1" id="KW-0812">Transmembrane</keyword>
<comment type="caution">
    <text evidence="2">The sequence shown here is derived from an EMBL/GenBank/DDBJ whole genome shotgun (WGS) entry which is preliminary data.</text>
</comment>
<keyword evidence="1" id="KW-0472">Membrane</keyword>
<accession>A0A7W6S1C0</accession>